<keyword evidence="6" id="KW-1185">Reference proteome</keyword>
<keyword evidence="1 3" id="KW-0547">Nucleotide-binding</keyword>
<dbReference type="Gene3D" id="2.60.200.20">
    <property type="match status" value="1"/>
</dbReference>
<evidence type="ECO:0000256" key="2">
    <source>
        <dbReference type="ARBA" id="ARBA00022840"/>
    </source>
</evidence>
<dbReference type="SUPFAM" id="SSF49879">
    <property type="entry name" value="SMAD/FHA domain"/>
    <property type="match status" value="1"/>
</dbReference>
<dbReference type="EMBL" id="SISG01000002">
    <property type="protein sequence ID" value="TBN55556.1"/>
    <property type="molecule type" value="Genomic_DNA"/>
</dbReference>
<feature type="domain" description="FtsK" evidence="4">
    <location>
        <begin position="626"/>
        <end position="820"/>
    </location>
</feature>
<protein>
    <recommendedName>
        <fullName evidence="4">FtsK domain-containing protein</fullName>
    </recommendedName>
</protein>
<accession>A0A4V2JEJ8</accession>
<evidence type="ECO:0000256" key="1">
    <source>
        <dbReference type="ARBA" id="ARBA00022741"/>
    </source>
</evidence>
<dbReference type="SUPFAM" id="SSF52540">
    <property type="entry name" value="P-loop containing nucleoside triphosphate hydrolases"/>
    <property type="match status" value="2"/>
</dbReference>
<dbReference type="InterPro" id="IPR003593">
    <property type="entry name" value="AAA+_ATPase"/>
</dbReference>
<dbReference type="InterPro" id="IPR027417">
    <property type="entry name" value="P-loop_NTPase"/>
</dbReference>
<dbReference type="PANTHER" id="PTHR22683">
    <property type="entry name" value="SPORULATION PROTEIN RELATED"/>
    <property type="match status" value="1"/>
</dbReference>
<dbReference type="Gene3D" id="3.40.50.300">
    <property type="entry name" value="P-loop containing nucleotide triphosphate hydrolases"/>
    <property type="match status" value="3"/>
</dbReference>
<proteinExistence type="predicted"/>
<dbReference type="PANTHER" id="PTHR22683:SF1">
    <property type="entry name" value="TYPE VII SECRETION SYSTEM PROTEIN ESSC"/>
    <property type="match status" value="1"/>
</dbReference>
<evidence type="ECO:0000259" key="4">
    <source>
        <dbReference type="PROSITE" id="PS50901"/>
    </source>
</evidence>
<dbReference type="InterPro" id="IPR002543">
    <property type="entry name" value="FtsK_dom"/>
</dbReference>
<dbReference type="RefSeq" id="WP_130983127.1">
    <property type="nucleotide sequence ID" value="NZ_SISG01000002.1"/>
</dbReference>
<dbReference type="SMART" id="SM00382">
    <property type="entry name" value="AAA"/>
    <property type="match status" value="3"/>
</dbReference>
<feature type="binding site" evidence="3">
    <location>
        <begin position="982"/>
        <end position="989"/>
    </location>
    <ligand>
        <name>ATP</name>
        <dbReference type="ChEBI" id="CHEBI:30616"/>
    </ligand>
</feature>
<keyword evidence="2 3" id="KW-0067">ATP-binding</keyword>
<organism evidence="5 6">
    <name type="scientific">Glaciihabitans arcticus</name>
    <dbReference type="NCBI Taxonomy" id="2668039"/>
    <lineage>
        <taxon>Bacteria</taxon>
        <taxon>Bacillati</taxon>
        <taxon>Actinomycetota</taxon>
        <taxon>Actinomycetes</taxon>
        <taxon>Micrococcales</taxon>
        <taxon>Microbacteriaceae</taxon>
        <taxon>Glaciihabitans</taxon>
    </lineage>
</organism>
<reference evidence="6" key="1">
    <citation type="submission" date="2019-02" db="EMBL/GenBank/DDBJ databases">
        <title>Glaciihabitans arcticus sp. nov., a psychrotolerant bacterium isolated from polar soil.</title>
        <authorList>
            <person name="Dahal R.H."/>
        </authorList>
    </citation>
    <scope>NUCLEOTIDE SEQUENCE [LARGE SCALE GENOMIC DNA]</scope>
    <source>
        <strain evidence="6">RP-3-7</strain>
    </source>
</reference>
<sequence length="1451" mass="155309">MNVRLSIARGGSGSAGAKSWLLDVTEDTSVAELAESIGVAPELIAPGDEPSVSLGDARIFSGSVLPSSGARPIASGSPRLEVIGGPFSGEAFALRPGQSLTIGGSGSMDLCIADPHIASHHATLTLAASEIPGGAGPLRASLELPSPDASVWVNGEEVKEPRAIVPADILQIGSSLFRIGIEPYSEADISPDEVGMRGFNRPSRIALAKKAPAVVLPGDRPEEDDKTPLPWLSALIPVVLGVTMAFVFQRPVMLIMAAASPIMVVGTFMTNRARAKKKGIRTFDTWVRDLGNARDRIAQFVREQRLDAWYRSPDPVVIADIATRPLSRLWERRKIDADSLQLRFGVSEVDLDVRFEGGGQSDRVLSRRVGVSPTPVAADLASGVLGIAGPEDVTRSTTRAMVASLATLRSPRDTQIVVLCDDADAPYWEWVQWLPHAQAGKSVVALIGNTDDTRRERLRELTAIVTARMRAAAERGIAGFDSHIVVVLDGARRYRTLPGMVQLLEMGAQAGVYFIAIDSDRSRLPEEAKTVIQVDDDDPSLAHFESASVYYPSVLLDGISVPTAEGIARSLCSIKHIGGAGDEAMLPTSVRFVSLLGIDLDDPKKVVEKWEAVPRRTNVVVGAGLEGEYAVDIATDGPHALIAGTTGSGKSEFLQALIVSLALSNRPDALNFVLIDYKGASAFDDFEGLPHRVGTVTNLDARETERALVSLDAELKRRESVLRIDEFKVKDVDAAWDKNPELAAKSGLARLMIVIDEFAELKAEHPEFINGLVRIARVGRSLGVHLILATQRPSGSVTPEMQSNINLRVALRVTDRSDSTDVLGSAEASLISVATPGRGYVRAGVGGAPVGFQTARVAGIRPGAQRTRKVLPRKVPMEWSGVGFMPRFPNADGPQSARLDQDDTDLRALVSLIADAAKLMNIPRNPSPWLVPLPNVLPVSRIEDSDASETAIVIGLEDVPDEQRQRPLLWDLATDSHLLFIGGAQSGRTTVLRTLLGQVVSRQSPADAHLYIIDYGNGGLLPLGVTPHAGAVVTQLEHARLPRLLGRIIEELARRQTVLSAAAVGTIAEQRRTAASPEAKLPYIVVALDGWERVMSSLSPDDLPGFRDQVMRILREGPAVGVRFVITADRGVVGEKIAGFIDTQYVLPLRDPGDYRSAGIMIREVPENMAPGRLMFGPAGREAQVAVIGRDPSAEAQAVTLKVIADSVRDHYRANPMSVSLARPFRVDVLPTNVALSKVHELPLASGCTAEFPTMGVGGDELSRYTIGWPDAGGFAVIGDRGSGKSTTLASLGHQLQWSQTPMAIVAARESALTEWAAASSIPRLSSAQTTAAELEAALAPLGTGRITLLIDDLESLAGSPLELAIMQSKARFVFCVSLGFETASKQFSGPFGEVRKHQQGVLLSPTAAMFGQQVFNLRIPRYMLGRSAPGSGVLFHQGDWTQVQVPDPSQ</sequence>
<name>A0A4V2JEJ8_9MICO</name>
<comment type="caution">
    <text evidence="5">The sequence shown here is derived from an EMBL/GenBank/DDBJ whole genome shotgun (WGS) entry which is preliminary data.</text>
</comment>
<dbReference type="InterPro" id="IPR050206">
    <property type="entry name" value="FtsK/SpoIIIE/SftA"/>
</dbReference>
<dbReference type="InterPro" id="IPR008984">
    <property type="entry name" value="SMAD_FHA_dom_sf"/>
</dbReference>
<dbReference type="PROSITE" id="PS50901">
    <property type="entry name" value="FTSK"/>
    <property type="match status" value="2"/>
</dbReference>
<dbReference type="CDD" id="cd00060">
    <property type="entry name" value="FHA"/>
    <property type="match status" value="1"/>
</dbReference>
<evidence type="ECO:0000313" key="5">
    <source>
        <dbReference type="EMBL" id="TBN55556.1"/>
    </source>
</evidence>
<feature type="binding site" evidence="3">
    <location>
        <begin position="644"/>
        <end position="651"/>
    </location>
    <ligand>
        <name>ATP</name>
        <dbReference type="ChEBI" id="CHEBI:30616"/>
    </ligand>
</feature>
<dbReference type="Pfam" id="PF01580">
    <property type="entry name" value="FtsK_SpoIIIE"/>
    <property type="match status" value="2"/>
</dbReference>
<dbReference type="Proteomes" id="UP000294194">
    <property type="component" value="Unassembled WGS sequence"/>
</dbReference>
<feature type="domain" description="FtsK" evidence="4">
    <location>
        <begin position="965"/>
        <end position="1168"/>
    </location>
</feature>
<evidence type="ECO:0000256" key="3">
    <source>
        <dbReference type="PROSITE-ProRule" id="PRU00289"/>
    </source>
</evidence>
<gene>
    <name evidence="5" type="ORF">EYE40_15265</name>
</gene>
<dbReference type="GO" id="GO:0005524">
    <property type="term" value="F:ATP binding"/>
    <property type="evidence" value="ECO:0007669"/>
    <property type="project" value="UniProtKB-UniRule"/>
</dbReference>
<evidence type="ECO:0000313" key="6">
    <source>
        <dbReference type="Proteomes" id="UP000294194"/>
    </source>
</evidence>
<dbReference type="CDD" id="cd01127">
    <property type="entry name" value="TrwB_TraG_TraD_VirD4"/>
    <property type="match status" value="1"/>
</dbReference>
<dbReference type="GO" id="GO:0003677">
    <property type="term" value="F:DNA binding"/>
    <property type="evidence" value="ECO:0007669"/>
    <property type="project" value="InterPro"/>
</dbReference>